<dbReference type="InterPro" id="IPR000620">
    <property type="entry name" value="EamA_dom"/>
</dbReference>
<evidence type="ECO:0000256" key="3">
    <source>
        <dbReference type="ARBA" id="ARBA00022989"/>
    </source>
</evidence>
<dbReference type="GO" id="GO:0016020">
    <property type="term" value="C:membrane"/>
    <property type="evidence" value="ECO:0007669"/>
    <property type="project" value="UniProtKB-SubCell"/>
</dbReference>
<dbReference type="PANTHER" id="PTHR32322">
    <property type="entry name" value="INNER MEMBRANE TRANSPORTER"/>
    <property type="match status" value="1"/>
</dbReference>
<dbReference type="EMBL" id="VZDO01000008">
    <property type="protein sequence ID" value="KAB0679810.1"/>
    <property type="molecule type" value="Genomic_DNA"/>
</dbReference>
<keyword evidence="3 5" id="KW-1133">Transmembrane helix</keyword>
<feature type="transmembrane region" description="Helical" evidence="5">
    <location>
        <begin position="67"/>
        <end position="84"/>
    </location>
</feature>
<sequence length="309" mass="32738">MNSTLPLRHILLAVAVVAVWGTNFVVIRVALDHLPPFLFGALRFTLACLPGIFLVRKPEVRWRSLAAYGLLIGSGQFGLLYYAMRADISPGLASLVLQTQVFFTIGLALLIAKERVRSYQVAGLVLAALGIATIALHTGGSTTPFGLFLALTAALSWACGNIVAKQSGVRSMLPFVIWASLFSAPPLFALSFAFEGWDAIRAGIANADVGTWATVVWQTVGNTLFGYAAWGFLLSRYPAASVTPMALLVPIFGMAASTFWLGEPLPAWKLAAAALVIGGLALGMLAGRWQDRRLLARAAQAAPPPGSSA</sequence>
<evidence type="ECO:0000313" key="7">
    <source>
        <dbReference type="EMBL" id="KAB0679810.1"/>
    </source>
</evidence>
<dbReference type="InterPro" id="IPR050638">
    <property type="entry name" value="AA-Vitamin_Transporters"/>
</dbReference>
<dbReference type="RefSeq" id="WP_150969931.1">
    <property type="nucleotide sequence ID" value="NZ_VZDO01000008.1"/>
</dbReference>
<keyword evidence="2 5" id="KW-0812">Transmembrane</keyword>
<evidence type="ECO:0000256" key="2">
    <source>
        <dbReference type="ARBA" id="ARBA00022692"/>
    </source>
</evidence>
<keyword evidence="8" id="KW-1185">Reference proteome</keyword>
<accession>A0A7V7TWN7</accession>
<dbReference type="SUPFAM" id="SSF103481">
    <property type="entry name" value="Multidrug resistance efflux transporter EmrE"/>
    <property type="match status" value="2"/>
</dbReference>
<feature type="transmembrane region" description="Helical" evidence="5">
    <location>
        <begin position="119"/>
        <end position="139"/>
    </location>
</feature>
<feature type="domain" description="EamA" evidence="6">
    <location>
        <begin position="145"/>
        <end position="282"/>
    </location>
</feature>
<dbReference type="InterPro" id="IPR037185">
    <property type="entry name" value="EmrE-like"/>
</dbReference>
<feature type="domain" description="EamA" evidence="6">
    <location>
        <begin position="10"/>
        <end position="134"/>
    </location>
</feature>
<feature type="transmembrane region" description="Helical" evidence="5">
    <location>
        <begin position="145"/>
        <end position="163"/>
    </location>
</feature>
<proteinExistence type="predicted"/>
<organism evidence="7 8">
    <name type="scientific">Plantimonas leprariae</name>
    <dbReference type="NCBI Taxonomy" id="2615207"/>
    <lineage>
        <taxon>Bacteria</taxon>
        <taxon>Pseudomonadati</taxon>
        <taxon>Pseudomonadota</taxon>
        <taxon>Alphaproteobacteria</taxon>
        <taxon>Hyphomicrobiales</taxon>
        <taxon>Aurantimonadaceae</taxon>
        <taxon>Plantimonas</taxon>
    </lineage>
</organism>
<evidence type="ECO:0000256" key="5">
    <source>
        <dbReference type="SAM" id="Phobius"/>
    </source>
</evidence>
<gene>
    <name evidence="7" type="ORF">F6X38_11315</name>
</gene>
<evidence type="ECO:0000256" key="4">
    <source>
        <dbReference type="ARBA" id="ARBA00023136"/>
    </source>
</evidence>
<evidence type="ECO:0000313" key="8">
    <source>
        <dbReference type="Proteomes" id="UP000432089"/>
    </source>
</evidence>
<name>A0A7V7TWN7_9HYPH</name>
<keyword evidence="4 5" id="KW-0472">Membrane</keyword>
<feature type="transmembrane region" description="Helical" evidence="5">
    <location>
        <begin position="12"/>
        <end position="31"/>
    </location>
</feature>
<dbReference type="Pfam" id="PF00892">
    <property type="entry name" value="EamA"/>
    <property type="match status" value="2"/>
</dbReference>
<evidence type="ECO:0000256" key="1">
    <source>
        <dbReference type="ARBA" id="ARBA00004141"/>
    </source>
</evidence>
<evidence type="ECO:0000259" key="6">
    <source>
        <dbReference type="Pfam" id="PF00892"/>
    </source>
</evidence>
<reference evidence="7 8" key="1">
    <citation type="submission" date="2019-09" db="EMBL/GenBank/DDBJ databases">
        <title>YIM 132180 draft genome.</title>
        <authorList>
            <person name="Zhang K."/>
        </authorList>
    </citation>
    <scope>NUCLEOTIDE SEQUENCE [LARGE SCALE GENOMIC DNA]</scope>
    <source>
        <strain evidence="7 8">YIM 132180</strain>
    </source>
</reference>
<comment type="subcellular location">
    <subcellularLocation>
        <location evidence="1">Membrane</location>
        <topology evidence="1">Multi-pass membrane protein</topology>
    </subcellularLocation>
</comment>
<protein>
    <submittedName>
        <fullName evidence="7">EamA family transporter</fullName>
    </submittedName>
</protein>
<comment type="caution">
    <text evidence="7">The sequence shown here is derived from an EMBL/GenBank/DDBJ whole genome shotgun (WGS) entry which is preliminary data.</text>
</comment>
<feature type="transmembrane region" description="Helical" evidence="5">
    <location>
        <begin position="37"/>
        <end position="55"/>
    </location>
</feature>
<feature type="transmembrane region" description="Helical" evidence="5">
    <location>
        <begin position="175"/>
        <end position="194"/>
    </location>
</feature>
<feature type="transmembrane region" description="Helical" evidence="5">
    <location>
        <begin position="90"/>
        <end position="112"/>
    </location>
</feature>
<feature type="transmembrane region" description="Helical" evidence="5">
    <location>
        <begin position="245"/>
        <end position="262"/>
    </location>
</feature>
<feature type="transmembrane region" description="Helical" evidence="5">
    <location>
        <begin position="214"/>
        <end position="233"/>
    </location>
</feature>
<dbReference type="PANTHER" id="PTHR32322:SF9">
    <property type="entry name" value="AMINO-ACID METABOLITE EFFLUX PUMP-RELATED"/>
    <property type="match status" value="1"/>
</dbReference>
<dbReference type="Proteomes" id="UP000432089">
    <property type="component" value="Unassembled WGS sequence"/>
</dbReference>
<dbReference type="AlphaFoldDB" id="A0A7V7TWN7"/>
<feature type="transmembrane region" description="Helical" evidence="5">
    <location>
        <begin position="268"/>
        <end position="287"/>
    </location>
</feature>